<reference evidence="5 6" key="1">
    <citation type="submission" date="2018-05" db="EMBL/GenBank/DDBJ databases">
        <authorList>
            <person name="Goeker M."/>
            <person name="Huntemann M."/>
            <person name="Clum A."/>
            <person name="Pillay M."/>
            <person name="Palaniappan K."/>
            <person name="Varghese N."/>
            <person name="Mikhailova N."/>
            <person name="Stamatis D."/>
            <person name="Reddy T."/>
            <person name="Daum C."/>
            <person name="Shapiro N."/>
            <person name="Ivanova N."/>
            <person name="Kyrpides N."/>
            <person name="Woyke T."/>
        </authorList>
    </citation>
    <scope>NUCLEOTIDE SEQUENCE [LARGE SCALE GENOMIC DNA]</scope>
    <source>
        <strain evidence="5 6">DSM 26524</strain>
    </source>
</reference>
<dbReference type="Pfam" id="PF02574">
    <property type="entry name" value="S-methyl_trans"/>
    <property type="match status" value="1"/>
</dbReference>
<evidence type="ECO:0000256" key="3">
    <source>
        <dbReference type="PROSITE-ProRule" id="PRU00333"/>
    </source>
</evidence>
<dbReference type="Gene3D" id="3.20.20.330">
    <property type="entry name" value="Homocysteine-binding-like domain"/>
    <property type="match status" value="1"/>
</dbReference>
<dbReference type="SUPFAM" id="SSF82282">
    <property type="entry name" value="Homocysteine S-methyltransferase"/>
    <property type="match status" value="1"/>
</dbReference>
<comment type="caution">
    <text evidence="5">The sequence shown here is derived from an EMBL/GenBank/DDBJ whole genome shotgun (WGS) entry which is preliminary data.</text>
</comment>
<keyword evidence="6" id="KW-1185">Reference proteome</keyword>
<dbReference type="PROSITE" id="PS50970">
    <property type="entry name" value="HCY"/>
    <property type="match status" value="1"/>
</dbReference>
<dbReference type="GO" id="GO:0046872">
    <property type="term" value="F:metal ion binding"/>
    <property type="evidence" value="ECO:0007669"/>
    <property type="project" value="UniProtKB-KW"/>
</dbReference>
<evidence type="ECO:0000313" key="6">
    <source>
        <dbReference type="Proteomes" id="UP000245412"/>
    </source>
</evidence>
<dbReference type="GO" id="GO:0008168">
    <property type="term" value="F:methyltransferase activity"/>
    <property type="evidence" value="ECO:0007669"/>
    <property type="project" value="UniProtKB-UniRule"/>
</dbReference>
<dbReference type="GO" id="GO:0032259">
    <property type="term" value="P:methylation"/>
    <property type="evidence" value="ECO:0007669"/>
    <property type="project" value="UniProtKB-KW"/>
</dbReference>
<evidence type="ECO:0000256" key="2">
    <source>
        <dbReference type="ARBA" id="ARBA00022679"/>
    </source>
</evidence>
<keyword evidence="3" id="KW-0479">Metal-binding</keyword>
<dbReference type="PANTHER" id="PTHR11103">
    <property type="entry name" value="SLR1189 PROTEIN"/>
    <property type="match status" value="1"/>
</dbReference>
<protein>
    <submittedName>
        <fullName evidence="5">Homocysteine S-methyltransferase</fullName>
    </submittedName>
</protein>
<evidence type="ECO:0000259" key="4">
    <source>
        <dbReference type="PROSITE" id="PS50970"/>
    </source>
</evidence>
<accession>A0AB73SXK8</accession>
<feature type="domain" description="Hcy-binding" evidence="4">
    <location>
        <begin position="14"/>
        <end position="318"/>
    </location>
</feature>
<feature type="binding site" evidence="3">
    <location>
        <position position="231"/>
    </location>
    <ligand>
        <name>Zn(2+)</name>
        <dbReference type="ChEBI" id="CHEBI:29105"/>
    </ligand>
</feature>
<gene>
    <name evidence="5" type="ORF">C7383_12222</name>
</gene>
<keyword evidence="3" id="KW-0862">Zinc</keyword>
<dbReference type="InterPro" id="IPR003726">
    <property type="entry name" value="HCY_dom"/>
</dbReference>
<name>A0AB73SXK8_9FIRM</name>
<dbReference type="PANTHER" id="PTHR11103:SF18">
    <property type="entry name" value="SLR1189 PROTEIN"/>
    <property type="match status" value="1"/>
</dbReference>
<feature type="binding site" evidence="3">
    <location>
        <position position="304"/>
    </location>
    <ligand>
        <name>Zn(2+)</name>
        <dbReference type="ChEBI" id="CHEBI:29105"/>
    </ligand>
</feature>
<organism evidence="5 6">
    <name type="scientific">Murimonas intestini</name>
    <dbReference type="NCBI Taxonomy" id="1337051"/>
    <lineage>
        <taxon>Bacteria</taxon>
        <taxon>Bacillati</taxon>
        <taxon>Bacillota</taxon>
        <taxon>Clostridia</taxon>
        <taxon>Lachnospirales</taxon>
        <taxon>Lachnospiraceae</taxon>
        <taxon>Murimonas</taxon>
    </lineage>
</organism>
<keyword evidence="2 3" id="KW-0808">Transferase</keyword>
<proteinExistence type="predicted"/>
<dbReference type="Proteomes" id="UP000245412">
    <property type="component" value="Unassembled WGS sequence"/>
</dbReference>
<dbReference type="InterPro" id="IPR036589">
    <property type="entry name" value="HCY_dom_sf"/>
</dbReference>
<feature type="binding site" evidence="3">
    <location>
        <position position="303"/>
    </location>
    <ligand>
        <name>Zn(2+)</name>
        <dbReference type="ChEBI" id="CHEBI:29105"/>
    </ligand>
</feature>
<evidence type="ECO:0000256" key="1">
    <source>
        <dbReference type="ARBA" id="ARBA00022603"/>
    </source>
</evidence>
<keyword evidence="1 3" id="KW-0489">Methyltransferase</keyword>
<evidence type="ECO:0000313" key="5">
    <source>
        <dbReference type="EMBL" id="PWJ72108.1"/>
    </source>
</evidence>
<sequence>MITVPAFGWIGGKLDFIKCMENSRAVLMEGALGERLKREYGFVIDGPAAMAGLVRSAAGREALQALWREYLAVAAGYGLPFLAMTPTRRANRERIKAAGFDESVIKENVEALREIKANAGTEMYIGGLMGCRGDAYTGEGALGTQEARSFHAWQADLFKEAGADFLYAGIMPVLAEAEGMAMAMSDTGLPYIISFTVRQDGRLIDGTAIDTAIREIDSCTENNPVCYMTNCVHPDIVYKALSHDFNRTEAVRRRFWGIQANTSPLPYEELDGCSDLKSSAPEALADSMMRLRDDFGFRIFGGCCGTDASHMRAAAKALRPDW</sequence>
<dbReference type="AlphaFoldDB" id="A0AB73SXK8"/>
<comment type="cofactor">
    <cofactor evidence="3">
        <name>Zn(2+)</name>
        <dbReference type="ChEBI" id="CHEBI:29105"/>
    </cofactor>
</comment>
<dbReference type="EMBL" id="QGGY01000022">
    <property type="protein sequence ID" value="PWJ72108.1"/>
    <property type="molecule type" value="Genomic_DNA"/>
</dbReference>